<gene>
    <name evidence="8" type="ordered locus">Tter_0823</name>
</gene>
<dbReference type="OrthoDB" id="9774531at2"/>
<dbReference type="UniPathway" id="UPA01057">
    <property type="reaction ID" value="UER00165"/>
</dbReference>
<dbReference type="GO" id="GO:0046872">
    <property type="term" value="F:metal ion binding"/>
    <property type="evidence" value="ECO:0007669"/>
    <property type="project" value="UniProtKB-KW"/>
</dbReference>
<dbReference type="KEGG" id="ttr:Tter_0823"/>
<keyword evidence="4" id="KW-0456">Lyase</keyword>
<dbReference type="InterPro" id="IPR036849">
    <property type="entry name" value="Enolase-like_C_sf"/>
</dbReference>
<dbReference type="SUPFAM" id="SSF51604">
    <property type="entry name" value="Enolase C-terminal domain-like"/>
    <property type="match status" value="1"/>
</dbReference>
<dbReference type="SFLD" id="SFLDS00001">
    <property type="entry name" value="Enolase"/>
    <property type="match status" value="1"/>
</dbReference>
<proteinExistence type="predicted"/>
<name>D1CFN4_THET1</name>
<keyword evidence="3" id="KW-0460">Magnesium</keyword>
<evidence type="ECO:0000313" key="9">
    <source>
        <dbReference type="Proteomes" id="UP000000323"/>
    </source>
</evidence>
<dbReference type="GO" id="GO:0016854">
    <property type="term" value="F:racemase and epimerase activity"/>
    <property type="evidence" value="ECO:0007669"/>
    <property type="project" value="UniProtKB-ARBA"/>
</dbReference>
<dbReference type="InterPro" id="IPR010197">
    <property type="entry name" value="OSBS/NAAAR"/>
</dbReference>
<dbReference type="EMBL" id="CP001825">
    <property type="protein sequence ID" value="ACZ41740.1"/>
    <property type="molecule type" value="Genomic_DNA"/>
</dbReference>
<comment type="cofactor">
    <cofactor evidence="1">
        <name>a divalent metal cation</name>
        <dbReference type="ChEBI" id="CHEBI:60240"/>
    </cofactor>
</comment>
<evidence type="ECO:0000256" key="2">
    <source>
        <dbReference type="ARBA" id="ARBA00022723"/>
    </source>
</evidence>
<sequence>MPEKIRIDSVEIRLVRLQVRGSFRASYGQRATSNRILVMVRAGDIEGWGECVAMEHPYYWPETVSSAWSTLVDILAPDCIGKVISDPKEEMLFPRVRGNQMAKHALESAIWDAWCRTNSTPLYSYIGGTTREVRAGISLGLYKTAGELCDEINKRLQEGYKWFKIKIEPGKDLDYVRRVRDEFPRLPLSVDANGAYTRDQIDTLKHLEEFGLEMIEQPFAPTDLVNHRELAESLATPVCLDESVVDFESARSLIELHICDAINLKPGRVGGLRESLEIHRLCYSLGFPLWVGGMFETNIGRATSLALCTLPGITLPSDMSASTNYFERDVAYPNFEISDTGKLLLPEGPGTGVEIDKDYIKESTIKVQRLPD</sequence>
<dbReference type="PANTHER" id="PTHR48073">
    <property type="entry name" value="O-SUCCINYLBENZOATE SYNTHASE-RELATED"/>
    <property type="match status" value="1"/>
</dbReference>
<dbReference type="UniPathway" id="UPA00079"/>
<dbReference type="InterPro" id="IPR029065">
    <property type="entry name" value="Enolase_C-like"/>
</dbReference>
<dbReference type="Gene3D" id="3.30.390.10">
    <property type="entry name" value="Enolase-like, N-terminal domain"/>
    <property type="match status" value="1"/>
</dbReference>
<accession>D1CFN4</accession>
<evidence type="ECO:0000256" key="3">
    <source>
        <dbReference type="ARBA" id="ARBA00022842"/>
    </source>
</evidence>
<dbReference type="SMART" id="SM00922">
    <property type="entry name" value="MR_MLE"/>
    <property type="match status" value="1"/>
</dbReference>
<dbReference type="SFLD" id="SFLDG00180">
    <property type="entry name" value="muconate_cycloisomerase"/>
    <property type="match status" value="1"/>
</dbReference>
<dbReference type="InterPro" id="IPR013342">
    <property type="entry name" value="Mandelate_racemase_C"/>
</dbReference>
<keyword evidence="9" id="KW-1185">Reference proteome</keyword>
<dbReference type="SUPFAM" id="SSF54826">
    <property type="entry name" value="Enolase N-terminal domain-like"/>
    <property type="match status" value="1"/>
</dbReference>
<dbReference type="InterPro" id="IPR013341">
    <property type="entry name" value="Mandelate_racemase_N_dom"/>
</dbReference>
<dbReference type="PANTHER" id="PTHR48073:SF5">
    <property type="entry name" value="O-SUCCINYLBENZOATE SYNTHASE"/>
    <property type="match status" value="1"/>
</dbReference>
<dbReference type="NCBIfam" id="TIGR01928">
    <property type="entry name" value="menC_lowGC_arch"/>
    <property type="match status" value="1"/>
</dbReference>
<organism evidence="8 9">
    <name type="scientific">Thermobaculum terrenum (strain ATCC BAA-798 / CCMEE 7001 / YNP1)</name>
    <dbReference type="NCBI Taxonomy" id="525904"/>
    <lineage>
        <taxon>Bacteria</taxon>
        <taxon>Bacillati</taxon>
        <taxon>Chloroflexota</taxon>
        <taxon>Chloroflexia</taxon>
        <taxon>Candidatus Thermobaculales</taxon>
        <taxon>Candidatus Thermobaculaceae</taxon>
        <taxon>Thermobaculum</taxon>
    </lineage>
</organism>
<dbReference type="Gene3D" id="3.20.20.120">
    <property type="entry name" value="Enolase-like C-terminal domain"/>
    <property type="match status" value="1"/>
</dbReference>
<dbReference type="Pfam" id="PF02746">
    <property type="entry name" value="MR_MLE_N"/>
    <property type="match status" value="1"/>
</dbReference>
<keyword evidence="2" id="KW-0479">Metal-binding</keyword>
<dbReference type="eggNOG" id="COG4948">
    <property type="taxonomic scope" value="Bacteria"/>
</dbReference>
<evidence type="ECO:0000256" key="4">
    <source>
        <dbReference type="ARBA" id="ARBA00023239"/>
    </source>
</evidence>
<evidence type="ECO:0000256" key="5">
    <source>
        <dbReference type="ARBA" id="ARBA00029491"/>
    </source>
</evidence>
<dbReference type="GO" id="GO:0043748">
    <property type="term" value="F:O-succinylbenzoate synthase activity"/>
    <property type="evidence" value="ECO:0007669"/>
    <property type="project" value="UniProtKB-EC"/>
</dbReference>
<dbReference type="AlphaFoldDB" id="D1CFN4"/>
<evidence type="ECO:0000256" key="1">
    <source>
        <dbReference type="ARBA" id="ARBA00001968"/>
    </source>
</evidence>
<dbReference type="RefSeq" id="WP_012874775.1">
    <property type="nucleotide sequence ID" value="NC_013525.1"/>
</dbReference>
<evidence type="ECO:0000259" key="7">
    <source>
        <dbReference type="SMART" id="SM00922"/>
    </source>
</evidence>
<reference evidence="9" key="1">
    <citation type="journal article" date="2010" name="Stand. Genomic Sci.">
        <title>Complete genome sequence of 'Thermobaculum terrenum' type strain (YNP1).</title>
        <authorList>
            <person name="Kiss H."/>
            <person name="Cleland D."/>
            <person name="Lapidus A."/>
            <person name="Lucas S."/>
            <person name="Glavina Del Rio T."/>
            <person name="Nolan M."/>
            <person name="Tice H."/>
            <person name="Han C."/>
            <person name="Goodwin L."/>
            <person name="Pitluck S."/>
            <person name="Liolios K."/>
            <person name="Ivanova N."/>
            <person name="Mavromatis K."/>
            <person name="Ovchinnikova G."/>
            <person name="Pati A."/>
            <person name="Chen A."/>
            <person name="Palaniappan K."/>
            <person name="Land M."/>
            <person name="Hauser L."/>
            <person name="Chang Y."/>
            <person name="Jeffries C."/>
            <person name="Lu M."/>
            <person name="Brettin T."/>
            <person name="Detter J."/>
            <person name="Goker M."/>
            <person name="Tindall B."/>
            <person name="Beck B."/>
            <person name="McDermott T."/>
            <person name="Woyke T."/>
            <person name="Bristow J."/>
            <person name="Eisen J."/>
            <person name="Markowitz V."/>
            <person name="Hugenholtz P."/>
            <person name="Kyrpides N."/>
            <person name="Klenk H."/>
            <person name="Cheng J."/>
        </authorList>
    </citation>
    <scope>NUCLEOTIDE SEQUENCE [LARGE SCALE GENOMIC DNA]</scope>
    <source>
        <strain evidence="9">ATCC BAA-798 / YNP1</strain>
    </source>
</reference>
<dbReference type="EC" id="4.2.1.113" evidence="5 6"/>
<protein>
    <recommendedName>
        <fullName evidence="5 6">o-succinylbenzoate synthase</fullName>
        <ecNumber evidence="5 6">4.2.1.113</ecNumber>
    </recommendedName>
</protein>
<dbReference type="Pfam" id="PF13378">
    <property type="entry name" value="MR_MLE_C"/>
    <property type="match status" value="1"/>
</dbReference>
<evidence type="ECO:0000256" key="6">
    <source>
        <dbReference type="NCBIfam" id="TIGR01928"/>
    </source>
</evidence>
<feature type="domain" description="Mandelate racemase/muconate lactonizing enzyme C-terminal" evidence="7">
    <location>
        <begin position="145"/>
        <end position="237"/>
    </location>
</feature>
<dbReference type="HOGENOM" id="CLU_030273_4_4_0"/>
<dbReference type="GO" id="GO:0009234">
    <property type="term" value="P:menaquinone biosynthetic process"/>
    <property type="evidence" value="ECO:0007669"/>
    <property type="project" value="UniProtKB-UniRule"/>
</dbReference>
<dbReference type="Proteomes" id="UP000000323">
    <property type="component" value="Chromosome 1"/>
</dbReference>
<dbReference type="STRING" id="525904.Tter_0823"/>
<evidence type="ECO:0000313" key="8">
    <source>
        <dbReference type="EMBL" id="ACZ41740.1"/>
    </source>
</evidence>
<dbReference type="SFLD" id="SFLDF00009">
    <property type="entry name" value="o-succinylbenzoate_synthase"/>
    <property type="match status" value="1"/>
</dbReference>
<dbReference type="InterPro" id="IPR029017">
    <property type="entry name" value="Enolase-like_N"/>
</dbReference>